<evidence type="ECO:0000313" key="2">
    <source>
        <dbReference type="EMBL" id="NEK56194.1"/>
    </source>
</evidence>
<dbReference type="Pfam" id="PF00668">
    <property type="entry name" value="Condensation"/>
    <property type="match status" value="1"/>
</dbReference>
<dbReference type="SUPFAM" id="SSF52777">
    <property type="entry name" value="CoA-dependent acyltransferases"/>
    <property type="match status" value="1"/>
</dbReference>
<accession>A0A6P0DTS4</accession>
<organism evidence="2 3">
    <name type="scientific">Rhizobium leguminosarum</name>
    <dbReference type="NCBI Taxonomy" id="384"/>
    <lineage>
        <taxon>Bacteria</taxon>
        <taxon>Pseudomonadati</taxon>
        <taxon>Pseudomonadota</taxon>
        <taxon>Alphaproteobacteria</taxon>
        <taxon>Hyphomicrobiales</taxon>
        <taxon>Rhizobiaceae</taxon>
        <taxon>Rhizobium/Agrobacterium group</taxon>
        <taxon>Rhizobium</taxon>
    </lineage>
</organism>
<dbReference type="PANTHER" id="PTHR45398:SF1">
    <property type="entry name" value="ENZYME, PUTATIVE (JCVI)-RELATED"/>
    <property type="match status" value="1"/>
</dbReference>
<feature type="non-terminal residue" evidence="2">
    <location>
        <position position="127"/>
    </location>
</feature>
<feature type="domain" description="Condensation" evidence="1">
    <location>
        <begin position="1"/>
        <end position="125"/>
    </location>
</feature>
<feature type="non-terminal residue" evidence="2">
    <location>
        <position position="1"/>
    </location>
</feature>
<evidence type="ECO:0000313" key="3">
    <source>
        <dbReference type="Proteomes" id="UP000471409"/>
    </source>
</evidence>
<dbReference type="Gene3D" id="3.30.559.30">
    <property type="entry name" value="Nonribosomal peptide synthetase, condensation domain"/>
    <property type="match status" value="1"/>
</dbReference>
<dbReference type="AlphaFoldDB" id="A0A6P0DTS4"/>
<name>A0A6P0DTS4_RHILE</name>
<evidence type="ECO:0000259" key="1">
    <source>
        <dbReference type="Pfam" id="PF00668"/>
    </source>
</evidence>
<protein>
    <recommendedName>
        <fullName evidence="1">Condensation domain-containing protein</fullName>
    </recommendedName>
</protein>
<dbReference type="Gene3D" id="3.30.559.10">
    <property type="entry name" value="Chloramphenicol acetyltransferase-like domain"/>
    <property type="match status" value="1"/>
</dbReference>
<reference evidence="2 3" key="1">
    <citation type="submission" date="2020-01" db="EMBL/GenBank/DDBJ databases">
        <title>Rhizobium genotypes associated with high levels of biological nitrogen fixation by grain legumes in a temperate-maritime cropping system.</title>
        <authorList>
            <person name="Maluk M."/>
            <person name="Francesc Ferrando Molina F."/>
            <person name="Lopez Del Egido L."/>
            <person name="Lafos M."/>
            <person name="Langarica-Fuentes A."/>
            <person name="Gebre Yohannes G."/>
            <person name="Young M.W."/>
            <person name="Martin P."/>
            <person name="Gantlett R."/>
            <person name="Kenicer G."/>
            <person name="Hawes C."/>
            <person name="Begg G.S."/>
            <person name="Quilliam R.S."/>
            <person name="Squire G.R."/>
            <person name="Poole P.S."/>
            <person name="Young P.W."/>
            <person name="Iannetta P.M."/>
            <person name="James E.K."/>
        </authorList>
    </citation>
    <scope>NUCLEOTIDE SEQUENCE [LARGE SCALE GENOMIC DNA]</scope>
    <source>
        <strain evidence="2 3">JHI944</strain>
    </source>
</reference>
<comment type="caution">
    <text evidence="2">The sequence shown here is derived from an EMBL/GenBank/DDBJ whole genome shotgun (WGS) entry which is preliminary data.</text>
</comment>
<dbReference type="InterPro" id="IPR001242">
    <property type="entry name" value="Condensation_dom"/>
</dbReference>
<sequence length="127" mass="14066">FINTLPVIATPAPQRRIADWLADLQRDNAANAEHAHTPLFDIQRWAGQGGGAMFDTLVVFENYPVDPAWSANDERALRLSDIRSVESTDLAVTLVVQAGDTLTIDYGYDTARIDEARVQTLHRAFNA</sequence>
<gene>
    <name evidence="2" type="ORF">GUK36_44025</name>
</gene>
<dbReference type="GO" id="GO:0003824">
    <property type="term" value="F:catalytic activity"/>
    <property type="evidence" value="ECO:0007669"/>
    <property type="project" value="InterPro"/>
</dbReference>
<dbReference type="InterPro" id="IPR023213">
    <property type="entry name" value="CAT-like_dom_sf"/>
</dbReference>
<dbReference type="PANTHER" id="PTHR45398">
    <property type="match status" value="1"/>
</dbReference>
<dbReference type="Proteomes" id="UP000471409">
    <property type="component" value="Unassembled WGS sequence"/>
</dbReference>
<proteinExistence type="predicted"/>
<dbReference type="EMBL" id="WXXP01001303">
    <property type="protein sequence ID" value="NEK56194.1"/>
    <property type="molecule type" value="Genomic_DNA"/>
</dbReference>